<keyword evidence="2" id="KW-1185">Reference proteome</keyword>
<evidence type="ECO:0008006" key="3">
    <source>
        <dbReference type="Google" id="ProtNLM"/>
    </source>
</evidence>
<gene>
    <name evidence="1" type="ORF">CH365_12915</name>
</gene>
<dbReference type="AlphaFoldDB" id="A0A2M9ZXY4"/>
<organism evidence="1 2">
    <name type="scientific">Leptospira neocaledonica</name>
    <dbReference type="NCBI Taxonomy" id="2023192"/>
    <lineage>
        <taxon>Bacteria</taxon>
        <taxon>Pseudomonadati</taxon>
        <taxon>Spirochaetota</taxon>
        <taxon>Spirochaetia</taxon>
        <taxon>Leptospirales</taxon>
        <taxon>Leptospiraceae</taxon>
        <taxon>Leptospira</taxon>
    </lineage>
</organism>
<dbReference type="SUPFAM" id="SSF52091">
    <property type="entry name" value="SpoIIaa-like"/>
    <property type="match status" value="1"/>
</dbReference>
<sequence length="123" mass="14125">MNADSQIFSEDQLQLEIINGDPIQVRWLGKSVQRNPSQFIIPTLSDVMKRGSNENKVVVWDFTHLDYMNSSTITPVIKILETVKKGSGKIRLIYNKDKKWQDLSFSALRIFETKDGRIQVVGQ</sequence>
<evidence type="ECO:0000313" key="1">
    <source>
        <dbReference type="EMBL" id="PJZ76906.1"/>
    </source>
</evidence>
<proteinExistence type="predicted"/>
<comment type="caution">
    <text evidence="1">The sequence shown here is derived from an EMBL/GenBank/DDBJ whole genome shotgun (WGS) entry which is preliminary data.</text>
</comment>
<dbReference type="RefSeq" id="WP_100768972.1">
    <property type="nucleotide sequence ID" value="NZ_NPEA01000006.1"/>
</dbReference>
<dbReference type="Proteomes" id="UP000231843">
    <property type="component" value="Unassembled WGS sequence"/>
</dbReference>
<dbReference type="InterPro" id="IPR036513">
    <property type="entry name" value="STAS_dom_sf"/>
</dbReference>
<dbReference type="EMBL" id="NPEA01000006">
    <property type="protein sequence ID" value="PJZ76906.1"/>
    <property type="molecule type" value="Genomic_DNA"/>
</dbReference>
<name>A0A2M9ZXY4_9LEPT</name>
<dbReference type="OrthoDB" id="5521109at2"/>
<reference evidence="1 2" key="1">
    <citation type="submission" date="2017-07" db="EMBL/GenBank/DDBJ databases">
        <title>Leptospira spp. isolated from tropical soils.</title>
        <authorList>
            <person name="Thibeaux R."/>
            <person name="Iraola G."/>
            <person name="Ferres I."/>
            <person name="Bierque E."/>
            <person name="Girault D."/>
            <person name="Soupe-Gilbert M.-E."/>
            <person name="Picardeau M."/>
            <person name="Goarant C."/>
        </authorList>
    </citation>
    <scope>NUCLEOTIDE SEQUENCE [LARGE SCALE GENOMIC DNA]</scope>
    <source>
        <strain evidence="1 2">ES4-C-A1</strain>
    </source>
</reference>
<protein>
    <recommendedName>
        <fullName evidence="3">PF09345 domain protein</fullName>
    </recommendedName>
</protein>
<dbReference type="Gene3D" id="3.30.750.24">
    <property type="entry name" value="STAS domain"/>
    <property type="match status" value="1"/>
</dbReference>
<evidence type="ECO:0000313" key="2">
    <source>
        <dbReference type="Proteomes" id="UP000231843"/>
    </source>
</evidence>
<accession>A0A2M9ZXY4</accession>